<sequence length="351" mass="36662">MEKKLLGKDFVTKILNGTAIGIVVALIPNAVLGGLFKFLAGYHPLFGMLAQICSNIQWLVAPMIGFLVGLQFGFNPMKSAIISAAAWIGSGALIPLSDGMYKIGLGDLINVMLIAALAVYVTILLGEKLGSLTIVLQPIIVGAGVGFIGLLILPYIQYISTAIGNVINSFTTLQPILMCALIAMSFSVLIVSPISTVAIGIAIGLTGLASGAANIGVASTASVLVIGSWKVNKAGVTIAVGMGGMKMMMPNIVKYPIMLLPVLTTSLISGITVKILGIMGDKVSAGFGYVGLVGPIKAMSEYTAQGISSSYAIIYIIIAYFVIPFGIGLLSHIFYTKILKLYNGTIYEFQG</sequence>
<evidence type="ECO:0000313" key="9">
    <source>
        <dbReference type="EMBL" id="QOW61457.1"/>
    </source>
</evidence>
<evidence type="ECO:0000256" key="6">
    <source>
        <dbReference type="ARBA" id="ARBA00022989"/>
    </source>
</evidence>
<protein>
    <submittedName>
        <fullName evidence="9">PTS sugar transporter subunit IIC</fullName>
    </submittedName>
</protein>
<reference evidence="9 10" key="1">
    <citation type="submission" date="2020-09" db="EMBL/GenBank/DDBJ databases">
        <title>Characterization of Treponema spp. from bovine digital dermatitis in Korea.</title>
        <authorList>
            <person name="Espiritu H.M."/>
            <person name="Cho Y.I."/>
            <person name="Mamuad L."/>
        </authorList>
    </citation>
    <scope>NUCLEOTIDE SEQUENCE [LARGE SCALE GENOMIC DNA]</scope>
    <source>
        <strain evidence="9 10">KS1</strain>
    </source>
</reference>
<organism evidence="9 10">
    <name type="scientific">Treponema pedis</name>
    <dbReference type="NCBI Taxonomy" id="409322"/>
    <lineage>
        <taxon>Bacteria</taxon>
        <taxon>Pseudomonadati</taxon>
        <taxon>Spirochaetota</taxon>
        <taxon>Spirochaetia</taxon>
        <taxon>Spirochaetales</taxon>
        <taxon>Treponemataceae</taxon>
        <taxon>Treponema</taxon>
    </lineage>
</organism>
<feature type="domain" description="Phosphotransferase system EIIC" evidence="8">
    <location>
        <begin position="13"/>
        <end position="347"/>
    </location>
</feature>
<keyword evidence="7" id="KW-0472">Membrane</keyword>
<comment type="subcellular location">
    <subcellularLocation>
        <location evidence="1">Cell membrane</location>
        <topology evidence="1">Multi-pass membrane protein</topology>
    </subcellularLocation>
</comment>
<dbReference type="GO" id="GO:0008982">
    <property type="term" value="F:protein-N(PI)-phosphohistidine-sugar phosphotransferase activity"/>
    <property type="evidence" value="ECO:0007669"/>
    <property type="project" value="InterPro"/>
</dbReference>
<evidence type="ECO:0000259" key="8">
    <source>
        <dbReference type="Pfam" id="PF13303"/>
    </source>
</evidence>
<dbReference type="RefSeq" id="WP_024469788.1">
    <property type="nucleotide sequence ID" value="NZ_CP045670.1"/>
</dbReference>
<evidence type="ECO:0000313" key="10">
    <source>
        <dbReference type="Proteomes" id="UP000593915"/>
    </source>
</evidence>
<gene>
    <name evidence="9" type="ORF">IFE08_03450</name>
</gene>
<evidence type="ECO:0000256" key="2">
    <source>
        <dbReference type="ARBA" id="ARBA00022448"/>
    </source>
</evidence>
<evidence type="ECO:0000256" key="1">
    <source>
        <dbReference type="ARBA" id="ARBA00004651"/>
    </source>
</evidence>
<evidence type="ECO:0000256" key="7">
    <source>
        <dbReference type="ARBA" id="ARBA00023136"/>
    </source>
</evidence>
<evidence type="ECO:0000256" key="4">
    <source>
        <dbReference type="ARBA" id="ARBA00022597"/>
    </source>
</evidence>
<evidence type="ECO:0000256" key="5">
    <source>
        <dbReference type="ARBA" id="ARBA00022692"/>
    </source>
</evidence>
<dbReference type="GO" id="GO:0005886">
    <property type="term" value="C:plasma membrane"/>
    <property type="evidence" value="ECO:0007669"/>
    <property type="project" value="UniProtKB-SubCell"/>
</dbReference>
<evidence type="ECO:0000256" key="3">
    <source>
        <dbReference type="ARBA" id="ARBA00022475"/>
    </source>
</evidence>
<name>A0A7S6WRH8_9SPIR</name>
<keyword evidence="2" id="KW-0813">Transport</keyword>
<accession>A0A7S6WRH8</accession>
<keyword evidence="4 9" id="KW-0762">Sugar transport</keyword>
<dbReference type="Proteomes" id="UP000593915">
    <property type="component" value="Chromosome"/>
</dbReference>
<keyword evidence="5" id="KW-0812">Transmembrane</keyword>
<dbReference type="AlphaFoldDB" id="A0A7S6WRH8"/>
<dbReference type="EMBL" id="CP061839">
    <property type="protein sequence ID" value="QOW61457.1"/>
    <property type="molecule type" value="Genomic_DNA"/>
</dbReference>
<dbReference type="GO" id="GO:0009401">
    <property type="term" value="P:phosphoenolpyruvate-dependent sugar phosphotransferase system"/>
    <property type="evidence" value="ECO:0007669"/>
    <property type="project" value="InterPro"/>
</dbReference>
<keyword evidence="3" id="KW-1003">Cell membrane</keyword>
<proteinExistence type="predicted"/>
<keyword evidence="6" id="KW-1133">Transmembrane helix</keyword>
<dbReference type="Pfam" id="PF13303">
    <property type="entry name" value="PTS_EIIC_2"/>
    <property type="match status" value="1"/>
</dbReference>
<dbReference type="InterPro" id="IPR003352">
    <property type="entry name" value="PTS_EIIC"/>
</dbReference>